<evidence type="ECO:0000313" key="2">
    <source>
        <dbReference type="EMBL" id="MFD2470360.1"/>
    </source>
</evidence>
<reference evidence="3" key="1">
    <citation type="journal article" date="2019" name="Int. J. Syst. Evol. Microbiol.">
        <title>The Global Catalogue of Microorganisms (GCM) 10K type strain sequencing project: providing services to taxonomists for standard genome sequencing and annotation.</title>
        <authorList>
            <consortium name="The Broad Institute Genomics Platform"/>
            <consortium name="The Broad Institute Genome Sequencing Center for Infectious Disease"/>
            <person name="Wu L."/>
            <person name="Ma J."/>
        </authorList>
    </citation>
    <scope>NUCLEOTIDE SEQUENCE [LARGE SCALE GENOMIC DNA]</scope>
    <source>
        <strain evidence="3">CGMCC 4.7641</strain>
    </source>
</reference>
<dbReference type="InterPro" id="IPR037401">
    <property type="entry name" value="SnoaL-like"/>
</dbReference>
<keyword evidence="3" id="KW-1185">Reference proteome</keyword>
<dbReference type="SUPFAM" id="SSF54427">
    <property type="entry name" value="NTF2-like"/>
    <property type="match status" value="1"/>
</dbReference>
<dbReference type="Proteomes" id="UP001597483">
    <property type="component" value="Unassembled WGS sequence"/>
</dbReference>
<evidence type="ECO:0000259" key="1">
    <source>
        <dbReference type="Pfam" id="PF12680"/>
    </source>
</evidence>
<feature type="domain" description="SnoaL-like" evidence="1">
    <location>
        <begin position="11"/>
        <end position="110"/>
    </location>
</feature>
<proteinExistence type="predicted"/>
<dbReference type="RefSeq" id="WP_378307536.1">
    <property type="nucleotide sequence ID" value="NZ_JBHUKS010000016.1"/>
</dbReference>
<gene>
    <name evidence="2" type="ORF">ACFSVL_23430</name>
</gene>
<name>A0ABW5HBQ2_9PSEU</name>
<dbReference type="EMBL" id="JBHUKS010000016">
    <property type="protein sequence ID" value="MFD2470360.1"/>
    <property type="molecule type" value="Genomic_DNA"/>
</dbReference>
<sequence>MPTTDKITDAVAEYARRLKAGDPARIAALYAEDATVEDPAGSAVRKGREAIAAFYAELDGLALTAELLTVRASGDTAAFHLRVVTTTDEFVSSIEPIDVMTFDEQGRITSMRAIWSPADVVHRRRSDQ</sequence>
<accession>A0ABW5HBQ2</accession>
<dbReference type="Gene3D" id="3.10.450.50">
    <property type="match status" value="1"/>
</dbReference>
<protein>
    <submittedName>
        <fullName evidence="2">Nuclear transport factor 2 family protein</fullName>
    </submittedName>
</protein>
<dbReference type="InterPro" id="IPR032710">
    <property type="entry name" value="NTF2-like_dom_sf"/>
</dbReference>
<comment type="caution">
    <text evidence="2">The sequence shown here is derived from an EMBL/GenBank/DDBJ whole genome shotgun (WGS) entry which is preliminary data.</text>
</comment>
<evidence type="ECO:0000313" key="3">
    <source>
        <dbReference type="Proteomes" id="UP001597483"/>
    </source>
</evidence>
<organism evidence="2 3">
    <name type="scientific">Amycolatopsis silviterrae</name>
    <dbReference type="NCBI Taxonomy" id="1656914"/>
    <lineage>
        <taxon>Bacteria</taxon>
        <taxon>Bacillati</taxon>
        <taxon>Actinomycetota</taxon>
        <taxon>Actinomycetes</taxon>
        <taxon>Pseudonocardiales</taxon>
        <taxon>Pseudonocardiaceae</taxon>
        <taxon>Amycolatopsis</taxon>
    </lineage>
</organism>
<dbReference type="Pfam" id="PF12680">
    <property type="entry name" value="SnoaL_2"/>
    <property type="match status" value="1"/>
</dbReference>